<gene>
    <name evidence="3" type="ORF">HY618_04425</name>
</gene>
<reference evidence="3" key="1">
    <citation type="submission" date="2020-07" db="EMBL/GenBank/DDBJ databases">
        <title>Huge and variable diversity of episymbiotic CPR bacteria and DPANN archaea in groundwater ecosystems.</title>
        <authorList>
            <person name="He C.Y."/>
            <person name="Keren R."/>
            <person name="Whittaker M."/>
            <person name="Farag I.F."/>
            <person name="Doudna J."/>
            <person name="Cate J.H.D."/>
            <person name="Banfield J.F."/>
        </authorList>
    </citation>
    <scope>NUCLEOTIDE SEQUENCE</scope>
    <source>
        <strain evidence="3">NC_groundwater_1370_Ag_S-0.2um_69_93</strain>
    </source>
</reference>
<dbReference type="Pfam" id="PF01554">
    <property type="entry name" value="MatE"/>
    <property type="match status" value="1"/>
</dbReference>
<dbReference type="AlphaFoldDB" id="A0A932ZUN9"/>
<proteinExistence type="predicted"/>
<evidence type="ECO:0000313" key="4">
    <source>
        <dbReference type="Proteomes" id="UP000752292"/>
    </source>
</evidence>
<evidence type="ECO:0000256" key="1">
    <source>
        <dbReference type="ARBA" id="ARBA00022448"/>
    </source>
</evidence>
<dbReference type="InterPro" id="IPR002528">
    <property type="entry name" value="MATE_fam"/>
</dbReference>
<feature type="transmembrane region" description="Helical" evidence="2">
    <location>
        <begin position="211"/>
        <end position="231"/>
    </location>
</feature>
<dbReference type="GO" id="GO:0042910">
    <property type="term" value="F:xenobiotic transmembrane transporter activity"/>
    <property type="evidence" value="ECO:0007669"/>
    <property type="project" value="InterPro"/>
</dbReference>
<dbReference type="PANTHER" id="PTHR43298">
    <property type="entry name" value="MULTIDRUG RESISTANCE PROTEIN NORM-RELATED"/>
    <property type="match status" value="1"/>
</dbReference>
<keyword evidence="1" id="KW-0813">Transport</keyword>
<keyword evidence="2" id="KW-0472">Membrane</keyword>
<dbReference type="Proteomes" id="UP000752292">
    <property type="component" value="Unassembled WGS sequence"/>
</dbReference>
<dbReference type="PANTHER" id="PTHR43298:SF2">
    <property type="entry name" value="FMN_FAD EXPORTER YEEO-RELATED"/>
    <property type="match status" value="1"/>
</dbReference>
<sequence>AGYLLAPWLMALLTTDPRVRELGAVYFRVSFIFFIFYDTIATLAHVLRGAGEPGYSLAGMAASAATATVLMPFLVFGWGPLPGMGIGGAPLAVGVGRIIGTSVVMAFLFSGRSRLHLRLDHLRPDGGVCWRICVLGWPAAAQNLLERGSNLILVRILSLFGPVTVAAFGVSNRITNVSRMPAFGVQAAVRTLVGQNLGAGLPERAVQSVRLSMWLTGFFMGSVTVGLFWFAPPVVLFFGLAGEAADVGSLCLRILAVSLLFESARRVLAGAFHGAANAKPPMVVEGIVRWVVEIPLGYLAAVTLGMGGAGVWWTIAGGQVLAGAALFGWFFWWSAEGLKAQPLHIVRRPCPEEPAEPPRPEDGAP</sequence>
<accession>A0A932ZUN9</accession>
<dbReference type="GO" id="GO:0015297">
    <property type="term" value="F:antiporter activity"/>
    <property type="evidence" value="ECO:0007669"/>
    <property type="project" value="InterPro"/>
</dbReference>
<evidence type="ECO:0000313" key="3">
    <source>
        <dbReference type="EMBL" id="MBI4251686.1"/>
    </source>
</evidence>
<feature type="transmembrane region" description="Helical" evidence="2">
    <location>
        <begin position="151"/>
        <end position="170"/>
    </location>
</feature>
<feature type="transmembrane region" description="Helical" evidence="2">
    <location>
        <begin position="25"/>
        <end position="47"/>
    </location>
</feature>
<keyword evidence="2" id="KW-0812">Transmembrane</keyword>
<dbReference type="EMBL" id="JACQRX010000195">
    <property type="protein sequence ID" value="MBI4251686.1"/>
    <property type="molecule type" value="Genomic_DNA"/>
</dbReference>
<comment type="caution">
    <text evidence="3">The sequence shown here is derived from an EMBL/GenBank/DDBJ whole genome shotgun (WGS) entry which is preliminary data.</text>
</comment>
<protein>
    <submittedName>
        <fullName evidence="3">MATE family efflux transporter</fullName>
    </submittedName>
</protein>
<dbReference type="InterPro" id="IPR050222">
    <property type="entry name" value="MATE_MdtK"/>
</dbReference>
<feature type="transmembrane region" description="Helical" evidence="2">
    <location>
        <begin position="54"/>
        <end position="78"/>
    </location>
</feature>
<evidence type="ECO:0000256" key="2">
    <source>
        <dbReference type="SAM" id="Phobius"/>
    </source>
</evidence>
<feature type="transmembrane region" description="Helical" evidence="2">
    <location>
        <begin position="84"/>
        <end position="108"/>
    </location>
</feature>
<feature type="transmembrane region" description="Helical" evidence="2">
    <location>
        <begin position="282"/>
        <end position="304"/>
    </location>
</feature>
<organism evidence="3 4">
    <name type="scientific">Tectimicrobiota bacterium</name>
    <dbReference type="NCBI Taxonomy" id="2528274"/>
    <lineage>
        <taxon>Bacteria</taxon>
        <taxon>Pseudomonadati</taxon>
        <taxon>Nitrospinota/Tectimicrobiota group</taxon>
        <taxon>Candidatus Tectimicrobiota</taxon>
    </lineage>
</organism>
<feature type="transmembrane region" description="Helical" evidence="2">
    <location>
        <begin position="310"/>
        <end position="332"/>
    </location>
</feature>
<dbReference type="GO" id="GO:0005886">
    <property type="term" value="C:plasma membrane"/>
    <property type="evidence" value="ECO:0007669"/>
    <property type="project" value="TreeGrafter"/>
</dbReference>
<feature type="non-terminal residue" evidence="3">
    <location>
        <position position="1"/>
    </location>
</feature>
<keyword evidence="2" id="KW-1133">Transmembrane helix</keyword>
<name>A0A932ZUN9_UNCTE</name>
<dbReference type="NCBIfam" id="TIGR00797">
    <property type="entry name" value="matE"/>
    <property type="match status" value="1"/>
</dbReference>